<keyword evidence="4 7" id="KW-0862">Zinc</keyword>
<evidence type="ECO:0000256" key="5">
    <source>
        <dbReference type="ARBA" id="ARBA00023172"/>
    </source>
</evidence>
<protein>
    <recommendedName>
        <fullName evidence="7">Recombination protein RecR</fullName>
    </recommendedName>
</protein>
<dbReference type="InterPro" id="IPR015967">
    <property type="entry name" value="Rcmb_RecR_Znf"/>
</dbReference>
<evidence type="ECO:0000256" key="7">
    <source>
        <dbReference type="HAMAP-Rule" id="MF_00017"/>
    </source>
</evidence>
<dbReference type="RefSeq" id="WP_138239294.1">
    <property type="nucleotide sequence ID" value="NZ_VBRY01000006.1"/>
</dbReference>
<dbReference type="NCBIfam" id="TIGR00615">
    <property type="entry name" value="recR"/>
    <property type="match status" value="1"/>
</dbReference>
<dbReference type="PANTHER" id="PTHR30446">
    <property type="entry name" value="RECOMBINATION PROTEIN RECR"/>
    <property type="match status" value="1"/>
</dbReference>
<dbReference type="GO" id="GO:0006281">
    <property type="term" value="P:DNA repair"/>
    <property type="evidence" value="ECO:0007669"/>
    <property type="project" value="UniProtKB-UniRule"/>
</dbReference>
<dbReference type="InterPro" id="IPR006171">
    <property type="entry name" value="TOPRIM_dom"/>
</dbReference>
<dbReference type="GO" id="GO:0008270">
    <property type="term" value="F:zinc ion binding"/>
    <property type="evidence" value="ECO:0007669"/>
    <property type="project" value="UniProtKB-KW"/>
</dbReference>
<dbReference type="Gene3D" id="6.10.250.240">
    <property type="match status" value="1"/>
</dbReference>
<gene>
    <name evidence="7 9" type="primary">recR</name>
    <name evidence="9" type="ORF">FEF65_07395</name>
</gene>
<keyword evidence="1 7" id="KW-0479">Metal-binding</keyword>
<dbReference type="Pfam" id="PF21176">
    <property type="entry name" value="RecR_HhH"/>
    <property type="match status" value="1"/>
</dbReference>
<comment type="caution">
    <text evidence="9">The sequence shown here is derived from an EMBL/GenBank/DDBJ whole genome shotgun (WGS) entry which is preliminary data.</text>
</comment>
<sequence>MHFPGMPAPLARVVEMFSTLPGVGPKTAMRLGLNLLTRPAGDAAALATALQLLHEQVGFCECCGCFAEQGHCHFCDDPLRDAATLCVVEQPVDVLMMERGHGYRGCYHVLLGRLSPVDGIGPEQLRFAALDRRLAAGGIDEMILATSATVDGEATAHYLANRYRDAGITVSRISRGVPEGGELEYLDEHTLSRAVDQRVAWQRRAGV</sequence>
<dbReference type="GO" id="GO:0003677">
    <property type="term" value="F:DNA binding"/>
    <property type="evidence" value="ECO:0007669"/>
    <property type="project" value="UniProtKB-UniRule"/>
</dbReference>
<dbReference type="InterPro" id="IPR034137">
    <property type="entry name" value="TOPRIM_RecR"/>
</dbReference>
<feature type="domain" description="Toprim" evidence="8">
    <location>
        <begin position="83"/>
        <end position="178"/>
    </location>
</feature>
<dbReference type="HAMAP" id="MF_00017">
    <property type="entry name" value="RecR"/>
    <property type="match status" value="1"/>
</dbReference>
<dbReference type="EMBL" id="VBRY01000006">
    <property type="protein sequence ID" value="TLS67377.1"/>
    <property type="molecule type" value="Genomic_DNA"/>
</dbReference>
<evidence type="ECO:0000256" key="3">
    <source>
        <dbReference type="ARBA" id="ARBA00022771"/>
    </source>
</evidence>
<evidence type="ECO:0000256" key="4">
    <source>
        <dbReference type="ARBA" id="ARBA00022833"/>
    </source>
</evidence>
<dbReference type="PROSITE" id="PS01300">
    <property type="entry name" value="RECR"/>
    <property type="match status" value="1"/>
</dbReference>
<dbReference type="Gene3D" id="1.10.8.420">
    <property type="entry name" value="RecR Domain 1"/>
    <property type="match status" value="1"/>
</dbReference>
<keyword evidence="6 7" id="KW-0234">DNA repair</keyword>
<dbReference type="PROSITE" id="PS50880">
    <property type="entry name" value="TOPRIM"/>
    <property type="match status" value="1"/>
</dbReference>
<evidence type="ECO:0000313" key="10">
    <source>
        <dbReference type="Proteomes" id="UP000306585"/>
    </source>
</evidence>
<dbReference type="SUPFAM" id="SSF111304">
    <property type="entry name" value="Recombination protein RecR"/>
    <property type="match status" value="1"/>
</dbReference>
<organism evidence="9 10">
    <name type="scientific">Mariprofundus erugo</name>
    <dbReference type="NCBI Taxonomy" id="2528639"/>
    <lineage>
        <taxon>Bacteria</taxon>
        <taxon>Pseudomonadati</taxon>
        <taxon>Pseudomonadota</taxon>
        <taxon>Candidatius Mariprofundia</taxon>
        <taxon>Mariprofundales</taxon>
        <taxon>Mariprofundaceae</taxon>
        <taxon>Mariprofundus</taxon>
    </lineage>
</organism>
<evidence type="ECO:0000256" key="2">
    <source>
        <dbReference type="ARBA" id="ARBA00022763"/>
    </source>
</evidence>
<comment type="similarity">
    <text evidence="7">Belongs to the RecR family.</text>
</comment>
<feature type="zinc finger region" description="C4-type" evidence="7">
    <location>
        <begin position="60"/>
        <end position="75"/>
    </location>
</feature>
<evidence type="ECO:0000256" key="6">
    <source>
        <dbReference type="ARBA" id="ARBA00023204"/>
    </source>
</evidence>
<proteinExistence type="inferred from homology"/>
<dbReference type="InterPro" id="IPR000093">
    <property type="entry name" value="DNA_Rcmb_RecR"/>
</dbReference>
<evidence type="ECO:0000313" key="9">
    <source>
        <dbReference type="EMBL" id="TLS67377.1"/>
    </source>
</evidence>
<name>A0A5R9GSZ6_9PROT</name>
<evidence type="ECO:0000256" key="1">
    <source>
        <dbReference type="ARBA" id="ARBA00022723"/>
    </source>
</evidence>
<evidence type="ECO:0000259" key="8">
    <source>
        <dbReference type="PROSITE" id="PS50880"/>
    </source>
</evidence>
<accession>A0A5R9GSZ6</accession>
<keyword evidence="3 7" id="KW-0863">Zinc-finger</keyword>
<keyword evidence="10" id="KW-1185">Reference proteome</keyword>
<keyword evidence="2 7" id="KW-0227">DNA damage</keyword>
<dbReference type="Pfam" id="PF21175">
    <property type="entry name" value="RecR_C"/>
    <property type="match status" value="1"/>
</dbReference>
<comment type="function">
    <text evidence="7">May play a role in DNA repair. It seems to be involved in an RecBC-independent recombinational process of DNA repair. It may act with RecF and RecO.</text>
</comment>
<dbReference type="Proteomes" id="UP000306585">
    <property type="component" value="Unassembled WGS sequence"/>
</dbReference>
<dbReference type="Gene3D" id="3.40.1360.10">
    <property type="match status" value="1"/>
</dbReference>
<dbReference type="CDD" id="cd01025">
    <property type="entry name" value="TOPRIM_recR"/>
    <property type="match status" value="1"/>
</dbReference>
<dbReference type="PANTHER" id="PTHR30446:SF0">
    <property type="entry name" value="RECOMBINATION PROTEIN RECR"/>
    <property type="match status" value="1"/>
</dbReference>
<reference evidence="9 10" key="1">
    <citation type="journal article" date="2019" name="Appl. Environ. Microbiol.">
        <title>Environmental Evidence and Genomic Insight of Iron-oxidizing Bacteria Preference Towards More Corrosion Resistant Stainless Steel at Higher Salinities.</title>
        <authorList>
            <person name="Garrison C.E."/>
            <person name="Price K.A."/>
            <person name="Field E.K."/>
        </authorList>
    </citation>
    <scope>NUCLEOTIDE SEQUENCE [LARGE SCALE GENOMIC DNA]</scope>
    <source>
        <strain evidence="9 10">P3</strain>
    </source>
</reference>
<dbReference type="AlphaFoldDB" id="A0A5R9GSZ6"/>
<dbReference type="Pfam" id="PF13662">
    <property type="entry name" value="Toprim_4"/>
    <property type="match status" value="1"/>
</dbReference>
<dbReference type="GO" id="GO:0006310">
    <property type="term" value="P:DNA recombination"/>
    <property type="evidence" value="ECO:0007669"/>
    <property type="project" value="UniProtKB-UniRule"/>
</dbReference>
<keyword evidence="5 7" id="KW-0233">DNA recombination</keyword>
<dbReference type="SMART" id="SM00493">
    <property type="entry name" value="TOPRIM"/>
    <property type="match status" value="1"/>
</dbReference>
<dbReference type="InterPro" id="IPR023627">
    <property type="entry name" value="Rcmb_RecR"/>
</dbReference>